<dbReference type="SUPFAM" id="SSF53756">
    <property type="entry name" value="UDP-Glycosyltransferase/glycogen phosphorylase"/>
    <property type="match status" value="1"/>
</dbReference>
<dbReference type="InterPro" id="IPR001296">
    <property type="entry name" value="Glyco_trans_1"/>
</dbReference>
<organism evidence="3 4">
    <name type="scientific">Bacteroides eggerthii</name>
    <dbReference type="NCBI Taxonomy" id="28111"/>
    <lineage>
        <taxon>Bacteria</taxon>
        <taxon>Pseudomonadati</taxon>
        <taxon>Bacteroidota</taxon>
        <taxon>Bacteroidia</taxon>
        <taxon>Bacteroidales</taxon>
        <taxon>Bacteroidaceae</taxon>
        <taxon>Bacteroides</taxon>
    </lineage>
</organism>
<name>A0ABT7U2Y0_9BACE</name>
<proteinExistence type="predicted"/>
<evidence type="ECO:0000259" key="2">
    <source>
        <dbReference type="Pfam" id="PF13477"/>
    </source>
</evidence>
<comment type="caution">
    <text evidence="3">The sequence shown here is derived from an EMBL/GenBank/DDBJ whole genome shotgun (WGS) entry which is preliminary data.</text>
</comment>
<dbReference type="CDD" id="cd03808">
    <property type="entry name" value="GT4_CapM-like"/>
    <property type="match status" value="1"/>
</dbReference>
<feature type="domain" description="Glycosyl transferase family 1" evidence="1">
    <location>
        <begin position="192"/>
        <end position="359"/>
    </location>
</feature>
<evidence type="ECO:0000313" key="4">
    <source>
        <dbReference type="Proteomes" id="UP001228403"/>
    </source>
</evidence>
<evidence type="ECO:0000313" key="3">
    <source>
        <dbReference type="EMBL" id="MDM8144881.1"/>
    </source>
</evidence>
<reference evidence="3 4" key="1">
    <citation type="submission" date="2023-06" db="EMBL/GenBank/DDBJ databases">
        <authorList>
            <person name="Zeman M."/>
            <person name="Kubasova T."/>
            <person name="Jahodarova E."/>
            <person name="Nykrynova M."/>
            <person name="Rychlik I."/>
        </authorList>
    </citation>
    <scope>NUCLEOTIDE SEQUENCE [LARGE SCALE GENOMIC DNA]</scope>
    <source>
        <strain evidence="3 4">ET4</strain>
    </source>
</reference>
<protein>
    <submittedName>
        <fullName evidence="3">Glycosyltransferase family 4 protein</fullName>
    </submittedName>
</protein>
<accession>A0ABT7U2Y0</accession>
<dbReference type="InterPro" id="IPR028098">
    <property type="entry name" value="Glyco_trans_4-like_N"/>
</dbReference>
<sequence length="380" mass="42712">MKKVLLTATVQSHICQFHKPLVKMLHEKGYEVHVAAYDNLYLKNGLKLDFVDKVFNVPFSRSPISINNIKAYKEIKKILANNHYDYIHCNTPMGGVVTRLAAREYHKKGTEIIYGAHGFHFYKGAPLLAWLIYYPIESLLGKLLTDKLVTISNADYEMAIKKHICKNVYRIHSVGINSKKYRVVEEQLLNTYRADYGIKTSDFVCICTGELNSNKRQRIVIAALPEIVKSVPDFKLLIAGNGPEKERLEAQIKALGMCSHAKLIGYRTDLEMFVNLADIAVSASLREGLGINLIEAMNCRKPVVGSINRGHSEFINSGVNGFLAGGNTEEEISKSFSDAIIKLASDKNLYASLSEQAYADAQKYMDFNVEKELQEIYFGS</sequence>
<feature type="domain" description="Glycosyltransferase subfamily 4-like N-terminal" evidence="2">
    <location>
        <begin position="3"/>
        <end position="136"/>
    </location>
</feature>
<keyword evidence="4" id="KW-1185">Reference proteome</keyword>
<dbReference type="PANTHER" id="PTHR12526">
    <property type="entry name" value="GLYCOSYLTRANSFERASE"/>
    <property type="match status" value="1"/>
</dbReference>
<evidence type="ECO:0000259" key="1">
    <source>
        <dbReference type="Pfam" id="PF00534"/>
    </source>
</evidence>
<dbReference type="Gene3D" id="3.40.50.2000">
    <property type="entry name" value="Glycogen Phosphorylase B"/>
    <property type="match status" value="2"/>
</dbReference>
<dbReference type="Proteomes" id="UP001228403">
    <property type="component" value="Unassembled WGS sequence"/>
</dbReference>
<dbReference type="Pfam" id="PF13477">
    <property type="entry name" value="Glyco_trans_4_2"/>
    <property type="match status" value="1"/>
</dbReference>
<dbReference type="PANTHER" id="PTHR12526:SF630">
    <property type="entry name" value="GLYCOSYLTRANSFERASE"/>
    <property type="match status" value="1"/>
</dbReference>
<dbReference type="Pfam" id="PF00534">
    <property type="entry name" value="Glycos_transf_1"/>
    <property type="match status" value="1"/>
</dbReference>
<gene>
    <name evidence="3" type="ORF">QUW02_02865</name>
</gene>
<reference evidence="4" key="2">
    <citation type="submission" date="2023-07" db="EMBL/GenBank/DDBJ databases">
        <title>Identification and characterization of horizontal gene transfer across gut microbiota members of farm animals based on homology search.</title>
        <authorList>
            <person name="Schwarzerova J."/>
            <person name="Nykrynova M."/>
            <person name="Jureckova K."/>
            <person name="Cejkova D."/>
            <person name="Rychlik I."/>
        </authorList>
    </citation>
    <scope>NUCLEOTIDE SEQUENCE [LARGE SCALE GENOMIC DNA]</scope>
    <source>
        <strain evidence="4">ET4</strain>
    </source>
</reference>
<dbReference type="EMBL" id="JAUDCF010000003">
    <property type="protein sequence ID" value="MDM8144881.1"/>
    <property type="molecule type" value="Genomic_DNA"/>
</dbReference>